<keyword evidence="3" id="KW-0808">Transferase</keyword>
<dbReference type="SUPFAM" id="SSF53383">
    <property type="entry name" value="PLP-dependent transferases"/>
    <property type="match status" value="1"/>
</dbReference>
<protein>
    <submittedName>
        <fullName evidence="3">Cysteine desulfurase SufS</fullName>
        <ecNumber evidence="3">2.8.1.7</ecNumber>
    </submittedName>
</protein>
<dbReference type="AlphaFoldDB" id="A0A645D3M5"/>
<dbReference type="InterPro" id="IPR015421">
    <property type="entry name" value="PyrdxlP-dep_Trfase_major"/>
</dbReference>
<dbReference type="EC" id="2.8.1.7" evidence="3"/>
<comment type="caution">
    <text evidence="3">The sequence shown here is derived from an EMBL/GenBank/DDBJ whole genome shotgun (WGS) entry which is preliminary data.</text>
</comment>
<sequence>MCAPTGIGVLYGRYDLLQLTDPFMLGGGSNARFDICGNILLKDAPYKFESGTPAIEAVLGLKAAVEYLQNLGMENVYKYEHELRTYASEKLQELTNITFFNPHASTGILTFNVNGVFAQDAASYLSSKGIAVRSGNHCAKILIELIKASETIRSSFYFYNTKEEVDKFIETCKDITVENCVGLFF</sequence>
<accession>A0A645D3M5</accession>
<dbReference type="Pfam" id="PF00266">
    <property type="entry name" value="Aminotran_5"/>
    <property type="match status" value="1"/>
</dbReference>
<evidence type="ECO:0000256" key="1">
    <source>
        <dbReference type="ARBA" id="ARBA00022898"/>
    </source>
</evidence>
<name>A0A645D3M5_9ZZZZ</name>
<gene>
    <name evidence="3" type="primary">sufS_37</name>
    <name evidence="3" type="ORF">SDC9_130964</name>
</gene>
<dbReference type="InterPro" id="IPR015422">
    <property type="entry name" value="PyrdxlP-dep_Trfase_small"/>
</dbReference>
<organism evidence="3">
    <name type="scientific">bioreactor metagenome</name>
    <dbReference type="NCBI Taxonomy" id="1076179"/>
    <lineage>
        <taxon>unclassified sequences</taxon>
        <taxon>metagenomes</taxon>
        <taxon>ecological metagenomes</taxon>
    </lineage>
</organism>
<dbReference type="PANTHER" id="PTHR43586">
    <property type="entry name" value="CYSTEINE DESULFURASE"/>
    <property type="match status" value="1"/>
</dbReference>
<dbReference type="Gene3D" id="3.40.640.10">
    <property type="entry name" value="Type I PLP-dependent aspartate aminotransferase-like (Major domain)"/>
    <property type="match status" value="1"/>
</dbReference>
<proteinExistence type="predicted"/>
<reference evidence="3" key="1">
    <citation type="submission" date="2019-08" db="EMBL/GenBank/DDBJ databases">
        <authorList>
            <person name="Kucharzyk K."/>
            <person name="Murdoch R.W."/>
            <person name="Higgins S."/>
            <person name="Loffler F."/>
        </authorList>
    </citation>
    <scope>NUCLEOTIDE SEQUENCE</scope>
</reference>
<evidence type="ECO:0000313" key="3">
    <source>
        <dbReference type="EMBL" id="MPM83894.1"/>
    </source>
</evidence>
<dbReference type="GO" id="GO:0031071">
    <property type="term" value="F:cysteine desulfurase activity"/>
    <property type="evidence" value="ECO:0007669"/>
    <property type="project" value="UniProtKB-EC"/>
</dbReference>
<dbReference type="InterPro" id="IPR015424">
    <property type="entry name" value="PyrdxlP-dep_Trfase"/>
</dbReference>
<dbReference type="InterPro" id="IPR000192">
    <property type="entry name" value="Aminotrans_V_dom"/>
</dbReference>
<dbReference type="EMBL" id="VSSQ01032586">
    <property type="protein sequence ID" value="MPM83894.1"/>
    <property type="molecule type" value="Genomic_DNA"/>
</dbReference>
<keyword evidence="1" id="KW-0663">Pyridoxal phosphate</keyword>
<feature type="domain" description="Aminotransferase class V" evidence="2">
    <location>
        <begin position="1"/>
        <end position="168"/>
    </location>
</feature>
<evidence type="ECO:0000259" key="2">
    <source>
        <dbReference type="Pfam" id="PF00266"/>
    </source>
</evidence>
<dbReference type="PANTHER" id="PTHR43586:SF8">
    <property type="entry name" value="CYSTEINE DESULFURASE 1, CHLOROPLASTIC"/>
    <property type="match status" value="1"/>
</dbReference>
<dbReference type="Gene3D" id="3.90.1150.10">
    <property type="entry name" value="Aspartate Aminotransferase, domain 1"/>
    <property type="match status" value="1"/>
</dbReference>